<dbReference type="STRING" id="1830138.SAMN05443507_10738"/>
<dbReference type="CDD" id="cd04056">
    <property type="entry name" value="Peptidases_S53"/>
    <property type="match status" value="1"/>
</dbReference>
<accession>A0A1M6NZT4</accession>
<comment type="similarity">
    <text evidence="4">Belongs to the peptidase S8 family.</text>
</comment>
<dbReference type="Gene3D" id="3.40.50.200">
    <property type="entry name" value="Peptidase S8/S53 domain"/>
    <property type="match status" value="1"/>
</dbReference>
<dbReference type="InterPro" id="IPR023828">
    <property type="entry name" value="Peptidase_S8_Ser-AS"/>
</dbReference>
<sequence>MKKRRLIRSIACEVNGGQGYFPSDIRKYYNIPDNLDGSGQTIGILEFSNGYSLSDAELFWQMHHISPPNVEFVSVDGTRNDGGASSEDEEASLDLQWAGAIAPGAHIVIYEASAGQTDADFAASMQNALQYILQDTAHSPTVLSISYGDGEISFGSQAIETWEKAIAQLDAQGITVCVASGDDGAYGLHNLNGPLTRHADAPASCPHAVAVGGTSLPEGGPESAWTYYGPQNGGATGGGYSQVFSMPVFQTKAGLSGQGRALPDIAFNADPATGYQIIFQGQPIVVGGTSVATPIFAAIVAIVNQKRSQIGLSPVSGLTEILYQQSQSLPYNSITSGNNSFNGVVGYNAGPGWNACTGFGSLNVASFIESLLR</sequence>
<evidence type="ECO:0000259" key="5">
    <source>
        <dbReference type="PROSITE" id="PS51695"/>
    </source>
</evidence>
<evidence type="ECO:0000313" key="6">
    <source>
        <dbReference type="EMBL" id="SHK01142.1"/>
    </source>
</evidence>
<dbReference type="GO" id="GO:0004252">
    <property type="term" value="F:serine-type endopeptidase activity"/>
    <property type="evidence" value="ECO:0007669"/>
    <property type="project" value="InterPro"/>
</dbReference>
<dbReference type="Pfam" id="PF00082">
    <property type="entry name" value="Peptidase_S8"/>
    <property type="match status" value="1"/>
</dbReference>
<dbReference type="GO" id="GO:0008240">
    <property type="term" value="F:tripeptidyl-peptidase activity"/>
    <property type="evidence" value="ECO:0007669"/>
    <property type="project" value="TreeGrafter"/>
</dbReference>
<dbReference type="InterPro" id="IPR050819">
    <property type="entry name" value="Tripeptidyl-peptidase_I"/>
</dbReference>
<dbReference type="RefSeq" id="WP_072873511.1">
    <property type="nucleotide sequence ID" value="NZ_FRAF01000007.1"/>
</dbReference>
<dbReference type="PROSITE" id="PS51892">
    <property type="entry name" value="SUBTILASE"/>
    <property type="match status" value="1"/>
</dbReference>
<name>A0A1M6NZT4_9BACL</name>
<keyword evidence="3" id="KW-0720">Serine protease</keyword>
<evidence type="ECO:0000313" key="7">
    <source>
        <dbReference type="Proteomes" id="UP000184016"/>
    </source>
</evidence>
<keyword evidence="2" id="KW-0378">Hydrolase</keyword>
<dbReference type="PROSITE" id="PS00138">
    <property type="entry name" value="SUBTILASE_SER"/>
    <property type="match status" value="1"/>
</dbReference>
<organism evidence="6 7">
    <name type="scientific">Alicyclobacillus tolerans</name>
    <dbReference type="NCBI Taxonomy" id="90970"/>
    <lineage>
        <taxon>Bacteria</taxon>
        <taxon>Bacillati</taxon>
        <taxon>Bacillota</taxon>
        <taxon>Bacilli</taxon>
        <taxon>Bacillales</taxon>
        <taxon>Alicyclobacillaceae</taxon>
        <taxon>Alicyclobacillus</taxon>
    </lineage>
</organism>
<gene>
    <name evidence="6" type="ORF">SAMN05443507_10738</name>
</gene>
<comment type="caution">
    <text evidence="4">Lacks conserved residue(s) required for the propagation of feature annotation.</text>
</comment>
<evidence type="ECO:0000256" key="1">
    <source>
        <dbReference type="ARBA" id="ARBA00022670"/>
    </source>
</evidence>
<dbReference type="Proteomes" id="UP000184016">
    <property type="component" value="Unassembled WGS sequence"/>
</dbReference>
<dbReference type="PANTHER" id="PTHR14218:SF15">
    <property type="entry name" value="TRIPEPTIDYL-PEPTIDASE 1"/>
    <property type="match status" value="1"/>
</dbReference>
<proteinExistence type="inferred from homology"/>
<protein>
    <submittedName>
        <fullName evidence="6">Kumamolisin</fullName>
    </submittedName>
</protein>
<dbReference type="AlphaFoldDB" id="A0A1M6NZT4"/>
<dbReference type="PANTHER" id="PTHR14218">
    <property type="entry name" value="PROTEASE S8 TRIPEPTIDYL PEPTIDASE I CLN2"/>
    <property type="match status" value="1"/>
</dbReference>
<keyword evidence="7" id="KW-1185">Reference proteome</keyword>
<evidence type="ECO:0000256" key="4">
    <source>
        <dbReference type="PROSITE-ProRule" id="PRU01240"/>
    </source>
</evidence>
<feature type="domain" description="Peptidase S53" evidence="5">
    <location>
        <begin position="19"/>
        <end position="373"/>
    </location>
</feature>
<evidence type="ECO:0000256" key="3">
    <source>
        <dbReference type="ARBA" id="ARBA00022825"/>
    </source>
</evidence>
<dbReference type="InterPro" id="IPR030400">
    <property type="entry name" value="Sedolisin_dom"/>
</dbReference>
<dbReference type="GO" id="GO:0006508">
    <property type="term" value="P:proteolysis"/>
    <property type="evidence" value="ECO:0007669"/>
    <property type="project" value="UniProtKB-KW"/>
</dbReference>
<dbReference type="PROSITE" id="PS51695">
    <property type="entry name" value="SEDOLISIN"/>
    <property type="match status" value="1"/>
</dbReference>
<dbReference type="SUPFAM" id="SSF52743">
    <property type="entry name" value="Subtilisin-like"/>
    <property type="match status" value="1"/>
</dbReference>
<dbReference type="InterPro" id="IPR036852">
    <property type="entry name" value="Peptidase_S8/S53_dom_sf"/>
</dbReference>
<keyword evidence="1" id="KW-0645">Protease</keyword>
<evidence type="ECO:0000256" key="2">
    <source>
        <dbReference type="ARBA" id="ARBA00022801"/>
    </source>
</evidence>
<reference evidence="7" key="1">
    <citation type="submission" date="2016-11" db="EMBL/GenBank/DDBJ databases">
        <authorList>
            <person name="Varghese N."/>
            <person name="Submissions S."/>
        </authorList>
    </citation>
    <scope>NUCLEOTIDE SEQUENCE [LARGE SCALE GENOMIC DNA]</scope>
    <source>
        <strain evidence="7">USBA-503</strain>
    </source>
</reference>
<dbReference type="EMBL" id="FRAF01000007">
    <property type="protein sequence ID" value="SHK01142.1"/>
    <property type="molecule type" value="Genomic_DNA"/>
</dbReference>
<dbReference type="InterPro" id="IPR000209">
    <property type="entry name" value="Peptidase_S8/S53_dom"/>
</dbReference>